<comment type="caution">
    <text evidence="1">The sequence shown here is derived from an EMBL/GenBank/DDBJ whole genome shotgun (WGS) entry which is preliminary data.</text>
</comment>
<organism evidence="1 2">
    <name type="scientific">Rhizophagus irregularis</name>
    <dbReference type="NCBI Taxonomy" id="588596"/>
    <lineage>
        <taxon>Eukaryota</taxon>
        <taxon>Fungi</taxon>
        <taxon>Fungi incertae sedis</taxon>
        <taxon>Mucoromycota</taxon>
        <taxon>Glomeromycotina</taxon>
        <taxon>Glomeromycetes</taxon>
        <taxon>Glomerales</taxon>
        <taxon>Glomeraceae</taxon>
        <taxon>Rhizophagus</taxon>
    </lineage>
</organism>
<evidence type="ECO:0000313" key="2">
    <source>
        <dbReference type="Proteomes" id="UP000233469"/>
    </source>
</evidence>
<sequence length="268" mass="31635">DESNNTIKILNFLEKECENHFSSSNPLIKYEDQFSSSSDLLIKYEEDWNSQFTKLSTIGFNDPLKLKIYNYFVEFKSKIPLTAYDDPMFSFVVDFYDSRAYYYDKQIEIFGDDLILLSSIESNHRFKVDDIFLNFVDKCLKETFVNIPENLEVNLKKSYFIASNLVNMIKILYKDEKLRKAHVGSKICDEGTWSSKTIDKIIEILVDISEEFPKNISYSVGEKSDKNTKSEVYNEYDRHVINLYKKNKQDRRSNCKKPDGKIFWIDDK</sequence>
<name>A0A2N1N113_9GLOM</name>
<evidence type="ECO:0000313" key="1">
    <source>
        <dbReference type="EMBL" id="PKK67549.1"/>
    </source>
</evidence>
<protein>
    <submittedName>
        <fullName evidence="1">Uncharacterized protein</fullName>
    </submittedName>
</protein>
<proteinExistence type="predicted"/>
<reference evidence="1 2" key="1">
    <citation type="submission" date="2016-04" db="EMBL/GenBank/DDBJ databases">
        <title>Genome analyses suggest a sexual origin of heterokaryosis in a supposedly ancient asexual fungus.</title>
        <authorList>
            <person name="Ropars J."/>
            <person name="Sedzielewska K."/>
            <person name="Noel J."/>
            <person name="Charron P."/>
            <person name="Farinelli L."/>
            <person name="Marton T."/>
            <person name="Kruger M."/>
            <person name="Pelin A."/>
            <person name="Brachmann A."/>
            <person name="Corradi N."/>
        </authorList>
    </citation>
    <scope>NUCLEOTIDE SEQUENCE [LARGE SCALE GENOMIC DNA]</scope>
    <source>
        <strain evidence="1 2">C2</strain>
    </source>
</reference>
<accession>A0A2N1N113</accession>
<reference evidence="1 2" key="2">
    <citation type="submission" date="2017-10" db="EMBL/GenBank/DDBJ databases">
        <title>Extensive intraspecific genome diversity in a model arbuscular mycorrhizal fungus.</title>
        <authorList>
            <person name="Chen E.C.H."/>
            <person name="Morin E."/>
            <person name="Baudet D."/>
            <person name="Noel J."/>
            <person name="Ndikumana S."/>
            <person name="Charron P."/>
            <person name="St-Onge C."/>
            <person name="Giorgi J."/>
            <person name="Grigoriev I.V."/>
            <person name="Roux C."/>
            <person name="Martin F.M."/>
            <person name="Corradi N."/>
        </authorList>
    </citation>
    <scope>NUCLEOTIDE SEQUENCE [LARGE SCALE GENOMIC DNA]</scope>
    <source>
        <strain evidence="1 2">C2</strain>
    </source>
</reference>
<dbReference type="Proteomes" id="UP000233469">
    <property type="component" value="Unassembled WGS sequence"/>
</dbReference>
<dbReference type="EMBL" id="LLXL01000945">
    <property type="protein sequence ID" value="PKK67549.1"/>
    <property type="molecule type" value="Genomic_DNA"/>
</dbReference>
<dbReference type="VEuPathDB" id="FungiDB:FUN_007807"/>
<gene>
    <name evidence="1" type="ORF">RhiirC2_783373</name>
</gene>
<feature type="non-terminal residue" evidence="1">
    <location>
        <position position="1"/>
    </location>
</feature>
<dbReference type="AlphaFoldDB" id="A0A2N1N113"/>